<dbReference type="AlphaFoldDB" id="A0A858BRF1"/>
<protein>
    <submittedName>
        <fullName evidence="2">DUF4860 domain-containing protein</fullName>
    </submittedName>
</protein>
<reference evidence="2 3" key="1">
    <citation type="submission" date="2020-02" db="EMBL/GenBank/DDBJ databases">
        <authorList>
            <person name="Kim Y.B."/>
            <person name="Roh S.W."/>
        </authorList>
    </citation>
    <scope>NUCLEOTIDE SEQUENCE [LARGE SCALE GENOMIC DNA]</scope>
    <source>
        <strain evidence="2 3">DSM 103574</strain>
    </source>
</reference>
<evidence type="ECO:0000313" key="2">
    <source>
        <dbReference type="EMBL" id="QIB68501.1"/>
    </source>
</evidence>
<sequence>MKSRGFYNSGQSIQFLFTMVLLFSLVISAVFTILFGAQVYQNIQDRMDENFGGTTALSYISNKVKQSDKAGMISVENIEGTPVLKLVEQYDSGDYSTLIYCQDGQLKELFSSEDSGLSLADGMDIMKLKDLNLEMVGEQLLRIETQEVGGEYLLLSLRSQEEAYE</sequence>
<keyword evidence="1" id="KW-0472">Membrane</keyword>
<dbReference type="Pfam" id="PF16152">
    <property type="entry name" value="DUF4860"/>
    <property type="match status" value="1"/>
</dbReference>
<dbReference type="KEGG" id="abut:Ami103574_03840"/>
<dbReference type="EMBL" id="CP048649">
    <property type="protein sequence ID" value="QIB68501.1"/>
    <property type="molecule type" value="Genomic_DNA"/>
</dbReference>
<keyword evidence="1" id="KW-1133">Transmembrane helix</keyword>
<accession>A0A858BRF1</accession>
<proteinExistence type="predicted"/>
<dbReference type="Proteomes" id="UP000466848">
    <property type="component" value="Chromosome"/>
</dbReference>
<keyword evidence="3" id="KW-1185">Reference proteome</keyword>
<evidence type="ECO:0000313" key="3">
    <source>
        <dbReference type="Proteomes" id="UP000466848"/>
    </source>
</evidence>
<dbReference type="InterPro" id="IPR032340">
    <property type="entry name" value="DUF4860"/>
</dbReference>
<organism evidence="2 3">
    <name type="scientific">Aminipila butyrica</name>
    <dbReference type="NCBI Taxonomy" id="433296"/>
    <lineage>
        <taxon>Bacteria</taxon>
        <taxon>Bacillati</taxon>
        <taxon>Bacillota</taxon>
        <taxon>Clostridia</taxon>
        <taxon>Peptostreptococcales</taxon>
        <taxon>Anaerovoracaceae</taxon>
        <taxon>Aminipila</taxon>
    </lineage>
</organism>
<feature type="transmembrane region" description="Helical" evidence="1">
    <location>
        <begin position="12"/>
        <end position="37"/>
    </location>
</feature>
<keyword evidence="1" id="KW-0812">Transmembrane</keyword>
<name>A0A858BRF1_9FIRM</name>
<dbReference type="RefSeq" id="WP_163065364.1">
    <property type="nucleotide sequence ID" value="NZ_CP048649.1"/>
</dbReference>
<gene>
    <name evidence="2" type="ORF">Ami103574_03840</name>
</gene>
<evidence type="ECO:0000256" key="1">
    <source>
        <dbReference type="SAM" id="Phobius"/>
    </source>
</evidence>